<feature type="signal peptide" evidence="2">
    <location>
        <begin position="1"/>
        <end position="23"/>
    </location>
</feature>
<name>A0A9D2NA21_9FIRM</name>
<dbReference type="PROSITE" id="PS51257">
    <property type="entry name" value="PROKAR_LIPOPROTEIN"/>
    <property type="match status" value="1"/>
</dbReference>
<protein>
    <submittedName>
        <fullName evidence="3">Uncharacterized protein</fullName>
    </submittedName>
</protein>
<dbReference type="AlphaFoldDB" id="A0A9D2NA21"/>
<evidence type="ECO:0000256" key="2">
    <source>
        <dbReference type="SAM" id="SignalP"/>
    </source>
</evidence>
<reference evidence="3" key="1">
    <citation type="journal article" date="2021" name="PeerJ">
        <title>Extensive microbial diversity within the chicken gut microbiome revealed by metagenomics and culture.</title>
        <authorList>
            <person name="Gilroy R."/>
            <person name="Ravi A."/>
            <person name="Getino M."/>
            <person name="Pursley I."/>
            <person name="Horton D.L."/>
            <person name="Alikhan N.F."/>
            <person name="Baker D."/>
            <person name="Gharbi K."/>
            <person name="Hall N."/>
            <person name="Watson M."/>
            <person name="Adriaenssens E.M."/>
            <person name="Foster-Nyarko E."/>
            <person name="Jarju S."/>
            <person name="Secka A."/>
            <person name="Antonio M."/>
            <person name="Oren A."/>
            <person name="Chaudhuri R.R."/>
            <person name="La Ragione R."/>
            <person name="Hildebrand F."/>
            <person name="Pallen M.J."/>
        </authorList>
    </citation>
    <scope>NUCLEOTIDE SEQUENCE</scope>
    <source>
        <strain evidence="3">CHK185-5351</strain>
    </source>
</reference>
<comment type="caution">
    <text evidence="3">The sequence shown here is derived from an EMBL/GenBank/DDBJ whole genome shotgun (WGS) entry which is preliminary data.</text>
</comment>
<sequence length="552" mass="59386">MKNKLLFLIMAAVLLLTSLVGCRSGTGSGTLPYPDGWVIRNTDTDESDESKEAHDDSESETSDSQSSASEASASDTSDPEASREETTTSASEASSQAAASTTTAEETSEEDASASEIHYFLDTSQSMYRSPEVITVHSAAEKAGAGMDKLHYILGEEGELMETDEQLALSGQYGTGAVIDVIGAADIPVDPEGVNVLTTDLQSASTTGTEIGRWLSDTGCSGFTFYIFTMNYQGTVEFSTYTSAQALTYVSVSNCSFEREFLMIVFGENNLVKNFDETFQEKLNHSMAYDFCHVSMTDESEETTESLLTLTSSKYFTKNLAGITYENNRYCYGLEPADTSGTDFTLSNTFVYRKSGKSANDNTEAVRVVLYTTPDSEVPAIAEQKVSVLEYDSETETFLPSGTSFTVTAEGLLDGLPASDDETLNTTLGGNLIAGDEPAFVVTVENEKLPKGLYAVETELVCESDEPVSLQEFAAEHSAGLEEYTAALKTECEPVLVNGEPSASQYTRTASGSSVFSRLLNFEQIADELAAAGAEAEGGNDVILFRVMIDNR</sequence>
<proteinExistence type="predicted"/>
<dbReference type="EMBL" id="DWWU01000012">
    <property type="protein sequence ID" value="HJC14778.1"/>
    <property type="molecule type" value="Genomic_DNA"/>
</dbReference>
<reference evidence="3" key="2">
    <citation type="submission" date="2021-04" db="EMBL/GenBank/DDBJ databases">
        <authorList>
            <person name="Gilroy R."/>
        </authorList>
    </citation>
    <scope>NUCLEOTIDE SEQUENCE</scope>
    <source>
        <strain evidence="3">CHK185-5351</strain>
    </source>
</reference>
<feature type="chain" id="PRO_5039291406" evidence="2">
    <location>
        <begin position="24"/>
        <end position="552"/>
    </location>
</feature>
<evidence type="ECO:0000256" key="1">
    <source>
        <dbReference type="SAM" id="MobiDB-lite"/>
    </source>
</evidence>
<accession>A0A9D2NA21</accession>
<evidence type="ECO:0000313" key="3">
    <source>
        <dbReference type="EMBL" id="HJC14778.1"/>
    </source>
</evidence>
<keyword evidence="2" id="KW-0732">Signal</keyword>
<evidence type="ECO:0000313" key="4">
    <source>
        <dbReference type="Proteomes" id="UP000823849"/>
    </source>
</evidence>
<feature type="compositionally biased region" description="Low complexity" evidence="1">
    <location>
        <begin position="62"/>
        <end position="76"/>
    </location>
</feature>
<feature type="region of interest" description="Disordered" evidence="1">
    <location>
        <begin position="25"/>
        <end position="114"/>
    </location>
</feature>
<feature type="compositionally biased region" description="Low complexity" evidence="1">
    <location>
        <begin position="87"/>
        <end position="105"/>
    </location>
</feature>
<organism evidence="3 4">
    <name type="scientific">Candidatus Fusicatenibacter intestinigallinarum</name>
    <dbReference type="NCBI Taxonomy" id="2838598"/>
    <lineage>
        <taxon>Bacteria</taxon>
        <taxon>Bacillati</taxon>
        <taxon>Bacillota</taxon>
        <taxon>Clostridia</taxon>
        <taxon>Lachnospirales</taxon>
        <taxon>Lachnospiraceae</taxon>
        <taxon>Fusicatenibacter</taxon>
    </lineage>
</organism>
<gene>
    <name evidence="3" type="ORF">H9705_02960</name>
</gene>
<dbReference type="Proteomes" id="UP000823849">
    <property type="component" value="Unassembled WGS sequence"/>
</dbReference>